<evidence type="ECO:0000256" key="14">
    <source>
        <dbReference type="ARBA" id="ARBA00034003"/>
    </source>
</evidence>
<dbReference type="PROSITE" id="PS00697">
    <property type="entry name" value="DNA_LIGASE_A1"/>
    <property type="match status" value="1"/>
</dbReference>
<evidence type="ECO:0000256" key="12">
    <source>
        <dbReference type="ARBA" id="ARBA00023204"/>
    </source>
</evidence>
<dbReference type="InterPro" id="IPR000977">
    <property type="entry name" value="DNA_ligase_ATP-dep"/>
</dbReference>
<evidence type="ECO:0000256" key="7">
    <source>
        <dbReference type="ARBA" id="ARBA00022723"/>
    </source>
</evidence>
<dbReference type="PROSITE" id="PS00333">
    <property type="entry name" value="DNA_LIGASE_A2"/>
    <property type="match status" value="1"/>
</dbReference>
<dbReference type="Pfam" id="PF16759">
    <property type="entry name" value="LIG3_BRCT"/>
    <property type="match status" value="1"/>
</dbReference>
<evidence type="ECO:0000256" key="10">
    <source>
        <dbReference type="ARBA" id="ARBA00022840"/>
    </source>
</evidence>
<evidence type="ECO:0000256" key="15">
    <source>
        <dbReference type="RuleBase" id="RU000617"/>
    </source>
</evidence>
<feature type="compositionally biased region" description="Acidic residues" evidence="17">
    <location>
        <begin position="199"/>
        <end position="213"/>
    </location>
</feature>
<dbReference type="NCBIfam" id="TIGR00574">
    <property type="entry name" value="dnl1"/>
    <property type="match status" value="1"/>
</dbReference>
<dbReference type="Gene3D" id="3.40.220.10">
    <property type="entry name" value="Leucine Aminopeptidase, subunit E, domain 1"/>
    <property type="match status" value="1"/>
</dbReference>
<dbReference type="InterPro" id="IPR012309">
    <property type="entry name" value="DNA_ligase_ATP-dep_C"/>
</dbReference>
<dbReference type="Pfam" id="PF04675">
    <property type="entry name" value="DNA_ligase_A_N"/>
    <property type="match status" value="1"/>
</dbReference>
<dbReference type="PROSITE" id="PS50172">
    <property type="entry name" value="BRCT"/>
    <property type="match status" value="2"/>
</dbReference>
<keyword evidence="9 15" id="KW-0227">DNA damage</keyword>
<dbReference type="FunFam" id="3.30.470.30:FF:000003">
    <property type="entry name" value="DNA ligase"/>
    <property type="match status" value="1"/>
</dbReference>
<protein>
    <recommendedName>
        <fullName evidence="15">DNA ligase</fullName>
        <ecNumber evidence="15">6.5.1.1</ecNumber>
    </recommendedName>
</protein>
<dbReference type="InterPro" id="IPR036420">
    <property type="entry name" value="BRCT_dom_sf"/>
</dbReference>
<feature type="domain" description="BRCT" evidence="19">
    <location>
        <begin position="880"/>
        <end position="973"/>
    </location>
</feature>
<keyword evidence="7" id="KW-0479">Metal-binding</keyword>
<comment type="cofactor">
    <cofactor evidence="1">
        <name>Mg(2+)</name>
        <dbReference type="ChEBI" id="CHEBI:18420"/>
    </cofactor>
</comment>
<evidence type="ECO:0000313" key="21">
    <source>
        <dbReference type="Proteomes" id="UP001344447"/>
    </source>
</evidence>
<dbReference type="InterPro" id="IPR050191">
    <property type="entry name" value="ATP-dep_DNA_ligase"/>
</dbReference>
<dbReference type="Pfam" id="PF00533">
    <property type="entry name" value="BRCT"/>
    <property type="match status" value="1"/>
</dbReference>
<dbReference type="GO" id="GO:0003677">
    <property type="term" value="F:DNA binding"/>
    <property type="evidence" value="ECO:0007669"/>
    <property type="project" value="InterPro"/>
</dbReference>
<feature type="region of interest" description="Disordered" evidence="17">
    <location>
        <begin position="196"/>
        <end position="234"/>
    </location>
</feature>
<dbReference type="SUPFAM" id="SSF52949">
    <property type="entry name" value="Macro domain-like"/>
    <property type="match status" value="1"/>
</dbReference>
<dbReference type="EMBL" id="JAVFKY010000002">
    <property type="protein sequence ID" value="KAK5581379.1"/>
    <property type="molecule type" value="Genomic_DNA"/>
</dbReference>
<dbReference type="GO" id="GO:0003910">
    <property type="term" value="F:DNA ligase (ATP) activity"/>
    <property type="evidence" value="ECO:0007669"/>
    <property type="project" value="UniProtKB-EC"/>
</dbReference>
<feature type="compositionally biased region" description="Low complexity" evidence="17">
    <location>
        <begin position="613"/>
        <end position="629"/>
    </location>
</feature>
<keyword evidence="6" id="KW-0235">DNA replication</keyword>
<dbReference type="GO" id="GO:0006281">
    <property type="term" value="P:DNA repair"/>
    <property type="evidence" value="ECO:0007669"/>
    <property type="project" value="UniProtKB-KW"/>
</dbReference>
<evidence type="ECO:0000256" key="9">
    <source>
        <dbReference type="ARBA" id="ARBA00022763"/>
    </source>
</evidence>
<comment type="catalytic activity">
    <reaction evidence="14 15">
        <text>ATP + (deoxyribonucleotide)n-3'-hydroxyl + 5'-phospho-(deoxyribonucleotide)m = (deoxyribonucleotide)n+m + AMP + diphosphate.</text>
        <dbReference type="EC" id="6.5.1.1"/>
    </reaction>
</comment>
<dbReference type="InterPro" id="IPR001357">
    <property type="entry name" value="BRCT_dom"/>
</dbReference>
<dbReference type="AlphaFoldDB" id="A0AAN7TWX3"/>
<evidence type="ECO:0000259" key="18">
    <source>
        <dbReference type="PROSITE" id="PS50160"/>
    </source>
</evidence>
<keyword evidence="13" id="KW-0131">Cell cycle</keyword>
<dbReference type="PANTHER" id="PTHR45674:SF9">
    <property type="entry name" value="DNA LIGASE 3"/>
    <property type="match status" value="1"/>
</dbReference>
<dbReference type="CDD" id="cd00027">
    <property type="entry name" value="BRCT"/>
    <property type="match status" value="1"/>
</dbReference>
<dbReference type="Proteomes" id="UP001344447">
    <property type="component" value="Unassembled WGS sequence"/>
</dbReference>
<feature type="domain" description="BRCT" evidence="19">
    <location>
        <begin position="1050"/>
        <end position="1150"/>
    </location>
</feature>
<evidence type="ECO:0000313" key="20">
    <source>
        <dbReference type="EMBL" id="KAK5581379.1"/>
    </source>
</evidence>
<dbReference type="InterPro" id="IPR043472">
    <property type="entry name" value="Macro_dom-like"/>
</dbReference>
<dbReference type="InterPro" id="IPR012340">
    <property type="entry name" value="NA-bd_OB-fold"/>
</dbReference>
<dbReference type="GO" id="GO:0046872">
    <property type="term" value="F:metal ion binding"/>
    <property type="evidence" value="ECO:0007669"/>
    <property type="project" value="UniProtKB-KW"/>
</dbReference>
<dbReference type="InterPro" id="IPR016059">
    <property type="entry name" value="DNA_ligase_ATP-dep_CS"/>
</dbReference>
<dbReference type="InterPro" id="IPR031916">
    <property type="entry name" value="LIG3_BRCT"/>
</dbReference>
<feature type="region of interest" description="Disordered" evidence="17">
    <location>
        <begin position="826"/>
        <end position="866"/>
    </location>
</feature>
<feature type="compositionally biased region" description="Low complexity" evidence="17">
    <location>
        <begin position="826"/>
        <end position="860"/>
    </location>
</feature>
<dbReference type="Gene3D" id="3.40.50.10190">
    <property type="entry name" value="BRCT domain"/>
    <property type="match status" value="2"/>
</dbReference>
<reference evidence="20 21" key="1">
    <citation type="submission" date="2023-11" db="EMBL/GenBank/DDBJ databases">
        <title>Dfirmibasis_genome.</title>
        <authorList>
            <person name="Edelbroek B."/>
            <person name="Kjellin J."/>
            <person name="Jerlstrom-Hultqvist J."/>
            <person name="Soderbom F."/>
        </authorList>
    </citation>
    <scope>NUCLEOTIDE SEQUENCE [LARGE SCALE GENOMIC DNA]</scope>
    <source>
        <strain evidence="20 21">TNS-C-14</strain>
    </source>
</reference>
<dbReference type="InterPro" id="IPR012310">
    <property type="entry name" value="DNA_ligase_ATP-dep_cent"/>
</dbReference>
<feature type="region of interest" description="Disordered" evidence="17">
    <location>
        <begin position="608"/>
        <end position="672"/>
    </location>
</feature>
<proteinExistence type="inferred from homology"/>
<dbReference type="Pfam" id="PF04679">
    <property type="entry name" value="DNA_ligase_A_C"/>
    <property type="match status" value="1"/>
</dbReference>
<sequence>MSEDKSGSLYSMHKLCGELQNESSHSGKTQLIKSFCNVFKGDLYLLAKLMLCKEDKRVFRIKDKAMLKICSHIWDCDLDDMISDLDSGDFTETCKKFYIEYGKYPEKSTLTLKEVDQVLDSLTASGKFDDQVKIINKLLKRCTPFDFRLICRIIDSDLKINTGAKFFLDALHPQAYDAFKKANNLKGVIEKIQQHDFDNNDDDDDDDNDEDDSDSGKNKKKKKSSSSSDGDKKKGKSFEVAIKLMTPVKPMLPKAVKTVEGVIKSSECFYAEIKYDGERIQIHKDGNQFSCYSRNLKPLMPWKVEEVKSYIPKSTKAQQMILDGEILLMDTKTCTPLPFGTLSVHKKNGFVDATVCVFLFDILFINGKSLIHLPLKERREILEKNVSVVKNRIEFSEVTVVNGASEKSKLTALLNRAFKEKLEGLVIKDAMSEYEPGCRHWIKIKKDYIQGMADSADLIAVGGYYGSGSMGGLVTVFLMVCYDKQNKIYKTVVKASGGLDDNAIAKLQPKVMSTMTKISKDVSKIPYWLDCSKQYAPDFIVKDIKQAMIFEIESAEFTKSDHHSTGYSMRFPRIIKIRNDKDYKTATTLEELIDIGKDVKIVPYGKDDKVAKTSSPTTSTTTTTSTTSSKLIKKQLSDDEGDNNNDESNKLKQQESSKLTYVSGDLTDPFSNSGDESNKTFILNYVDNSGNWNEKGLSGAIGKKWPSVPKAFSQGESTIKSGEIRVEKVKCDTTIPSGKKIYVCNVSCIVPPKSKKESYSFSLKDFKSAIKEAKGAINQQKASVHLVKPQFSSPSWSELDELLTKELFNSGIKVFVHSISKSSPIIQSKQKTTTTTTTTTTTSPQLSSSPSESTSSSKISPLKRGRDEKLEHEIIKDIEPSLPIFEDVNAVIDSKTISDIDRKRLVNSIKTMGGRISEKWEQVGVGKTTHLICNGMSDLYLHVDRLGGTIVLPDWVDQCFGSDKLLPLHDDFIYFNKKDHPDYSQSSLLIEEDKVVITSEDTTEGNQQQEDKKVIKESKIIQSKNQSSTTTIDTTITITSTNNNTRKKQHLLSIFQECNIFLHGNVNDRETLKRYIIAYGGDISDSIGENTTHLVASLPNNFSNVKPRDLFKSIVNNNNSCSKNGMIVNSLWLWDSINMSDLLDVKNYKLF</sequence>
<evidence type="ECO:0000256" key="17">
    <source>
        <dbReference type="SAM" id="MobiDB-lite"/>
    </source>
</evidence>
<comment type="caution">
    <text evidence="20">The sequence shown here is derived from an EMBL/GenBank/DDBJ whole genome shotgun (WGS) entry which is preliminary data.</text>
</comment>
<dbReference type="PROSITE" id="PS50160">
    <property type="entry name" value="DNA_LIGASE_A3"/>
    <property type="match status" value="1"/>
</dbReference>
<comment type="similarity">
    <text evidence="3 16">Belongs to the ATP-dependent DNA ligase family.</text>
</comment>
<dbReference type="GO" id="GO:0071897">
    <property type="term" value="P:DNA biosynthetic process"/>
    <property type="evidence" value="ECO:0007669"/>
    <property type="project" value="InterPro"/>
</dbReference>
<dbReference type="FunFam" id="3.40.50.10190:FF:000180">
    <property type="entry name" value="DNA ligase"/>
    <property type="match status" value="1"/>
</dbReference>
<dbReference type="Gene3D" id="3.30.470.30">
    <property type="entry name" value="DNA ligase/mRNA capping enzyme"/>
    <property type="match status" value="1"/>
</dbReference>
<keyword evidence="11 15" id="KW-0233">DNA recombination</keyword>
<dbReference type="Gene3D" id="3.30.1490.70">
    <property type="match status" value="1"/>
</dbReference>
<dbReference type="SUPFAM" id="SSF50249">
    <property type="entry name" value="Nucleic acid-binding proteins"/>
    <property type="match status" value="1"/>
</dbReference>
<dbReference type="SUPFAM" id="SSF117018">
    <property type="entry name" value="ATP-dependent DNA ligase DNA-binding domain"/>
    <property type="match status" value="1"/>
</dbReference>
<keyword evidence="10 15" id="KW-0067">ATP-binding</keyword>
<dbReference type="Pfam" id="PF01068">
    <property type="entry name" value="DNA_ligase_A_M"/>
    <property type="match status" value="1"/>
</dbReference>
<evidence type="ECO:0000256" key="13">
    <source>
        <dbReference type="ARBA" id="ARBA00023306"/>
    </source>
</evidence>
<evidence type="ECO:0000256" key="2">
    <source>
        <dbReference type="ARBA" id="ARBA00004123"/>
    </source>
</evidence>
<dbReference type="GO" id="GO:0005524">
    <property type="term" value="F:ATP binding"/>
    <property type="evidence" value="ECO:0007669"/>
    <property type="project" value="UniProtKB-KW"/>
</dbReference>
<organism evidence="20 21">
    <name type="scientific">Dictyostelium firmibasis</name>
    <dbReference type="NCBI Taxonomy" id="79012"/>
    <lineage>
        <taxon>Eukaryota</taxon>
        <taxon>Amoebozoa</taxon>
        <taxon>Evosea</taxon>
        <taxon>Eumycetozoa</taxon>
        <taxon>Dictyostelia</taxon>
        <taxon>Dictyosteliales</taxon>
        <taxon>Dictyosteliaceae</taxon>
        <taxon>Dictyostelium</taxon>
    </lineage>
</organism>
<dbReference type="SMART" id="SM00292">
    <property type="entry name" value="BRCT"/>
    <property type="match status" value="2"/>
</dbReference>
<accession>A0AAN7TWX3</accession>
<dbReference type="Gene3D" id="2.40.50.140">
    <property type="entry name" value="Nucleic acid-binding proteins"/>
    <property type="match status" value="1"/>
</dbReference>
<dbReference type="InterPro" id="IPR036599">
    <property type="entry name" value="DNA_ligase_N_sf"/>
</dbReference>
<dbReference type="InterPro" id="IPR012308">
    <property type="entry name" value="DNA_ligase_ATP-dep_N"/>
</dbReference>
<evidence type="ECO:0000256" key="6">
    <source>
        <dbReference type="ARBA" id="ARBA00022705"/>
    </source>
</evidence>
<evidence type="ECO:0000256" key="16">
    <source>
        <dbReference type="RuleBase" id="RU004196"/>
    </source>
</evidence>
<dbReference type="EC" id="6.5.1.1" evidence="15"/>
<keyword evidence="4 15" id="KW-0436">Ligase</keyword>
<keyword evidence="5" id="KW-0132">Cell division</keyword>
<dbReference type="GO" id="GO:0005634">
    <property type="term" value="C:nucleus"/>
    <property type="evidence" value="ECO:0007669"/>
    <property type="project" value="UniProtKB-SubCell"/>
</dbReference>
<evidence type="ECO:0000259" key="19">
    <source>
        <dbReference type="PROSITE" id="PS50172"/>
    </source>
</evidence>
<dbReference type="GO" id="GO:0006310">
    <property type="term" value="P:DNA recombination"/>
    <property type="evidence" value="ECO:0007669"/>
    <property type="project" value="UniProtKB-KW"/>
</dbReference>
<evidence type="ECO:0000256" key="5">
    <source>
        <dbReference type="ARBA" id="ARBA00022618"/>
    </source>
</evidence>
<comment type="subcellular location">
    <subcellularLocation>
        <location evidence="2">Nucleus</location>
    </subcellularLocation>
</comment>
<evidence type="ECO:0000256" key="4">
    <source>
        <dbReference type="ARBA" id="ARBA00022598"/>
    </source>
</evidence>
<gene>
    <name evidence="20" type="ORF">RB653_001411</name>
</gene>
<dbReference type="SUPFAM" id="SSF56091">
    <property type="entry name" value="DNA ligase/mRNA capping enzyme, catalytic domain"/>
    <property type="match status" value="1"/>
</dbReference>
<name>A0AAN7TWX3_9MYCE</name>
<dbReference type="GO" id="GO:0006273">
    <property type="term" value="P:lagging strand elongation"/>
    <property type="evidence" value="ECO:0007669"/>
    <property type="project" value="TreeGrafter"/>
</dbReference>
<evidence type="ECO:0000256" key="3">
    <source>
        <dbReference type="ARBA" id="ARBA00007572"/>
    </source>
</evidence>
<dbReference type="PANTHER" id="PTHR45674">
    <property type="entry name" value="DNA LIGASE 1/3 FAMILY MEMBER"/>
    <property type="match status" value="1"/>
</dbReference>
<dbReference type="SUPFAM" id="SSF52113">
    <property type="entry name" value="BRCT domain"/>
    <property type="match status" value="2"/>
</dbReference>
<dbReference type="CDD" id="cd07902">
    <property type="entry name" value="Adenylation_DNA_ligase_III"/>
    <property type="match status" value="1"/>
</dbReference>
<evidence type="ECO:0000256" key="11">
    <source>
        <dbReference type="ARBA" id="ARBA00023172"/>
    </source>
</evidence>
<keyword evidence="21" id="KW-1185">Reference proteome</keyword>
<dbReference type="Gene3D" id="1.10.3260.10">
    <property type="entry name" value="DNA ligase, ATP-dependent, N-terminal domain"/>
    <property type="match status" value="1"/>
</dbReference>
<keyword evidence="8 15" id="KW-0547">Nucleotide-binding</keyword>
<feature type="domain" description="ATP-dependent DNA ligase family profile" evidence="18">
    <location>
        <begin position="348"/>
        <end position="483"/>
    </location>
</feature>
<keyword evidence="12 15" id="KW-0234">DNA repair</keyword>
<evidence type="ECO:0000256" key="8">
    <source>
        <dbReference type="ARBA" id="ARBA00022741"/>
    </source>
</evidence>
<dbReference type="GO" id="GO:0051301">
    <property type="term" value="P:cell division"/>
    <property type="evidence" value="ECO:0007669"/>
    <property type="project" value="UniProtKB-KW"/>
</dbReference>
<evidence type="ECO:0000256" key="1">
    <source>
        <dbReference type="ARBA" id="ARBA00001946"/>
    </source>
</evidence>